<keyword evidence="7" id="KW-1185">Reference proteome</keyword>
<feature type="modified residue" description="4-aspartylphosphate" evidence="4">
    <location>
        <position position="71"/>
    </location>
</feature>
<protein>
    <submittedName>
        <fullName evidence="6">Response regulator</fullName>
    </submittedName>
</protein>
<dbReference type="Proteomes" id="UP000613160">
    <property type="component" value="Unassembled WGS sequence"/>
</dbReference>
<dbReference type="SMART" id="SM00448">
    <property type="entry name" value="REC"/>
    <property type="match status" value="1"/>
</dbReference>
<evidence type="ECO:0000313" key="7">
    <source>
        <dbReference type="Proteomes" id="UP000613160"/>
    </source>
</evidence>
<dbReference type="InterPro" id="IPR011006">
    <property type="entry name" value="CheY-like_superfamily"/>
</dbReference>
<dbReference type="PANTHER" id="PTHR44591:SF3">
    <property type="entry name" value="RESPONSE REGULATORY DOMAIN-CONTAINING PROTEIN"/>
    <property type="match status" value="1"/>
</dbReference>
<dbReference type="PROSITE" id="PS50110">
    <property type="entry name" value="RESPONSE_REGULATORY"/>
    <property type="match status" value="1"/>
</dbReference>
<dbReference type="InterPro" id="IPR050595">
    <property type="entry name" value="Bact_response_regulator"/>
</dbReference>
<dbReference type="GO" id="GO:0000160">
    <property type="term" value="P:phosphorelay signal transduction system"/>
    <property type="evidence" value="ECO:0007669"/>
    <property type="project" value="InterPro"/>
</dbReference>
<gene>
    <name evidence="6" type="ORF">GCM10011335_25480</name>
</gene>
<sequence>MSPIAGPPGERVGEPSVDQSIAVLLIDDDAAVRGSLQFALEQEGIAVRVYADAAELLSAADFSAPACLVIDYVLPGMDGIALMGTLRSRAVNLPAILIAGRTTPEMRDRALDAGFADILEKPLQDSALVDAIRTALAVSSAAG</sequence>
<feature type="domain" description="Response regulatory" evidence="5">
    <location>
        <begin position="22"/>
        <end position="136"/>
    </location>
</feature>
<keyword evidence="3" id="KW-0804">Transcription</keyword>
<reference evidence="6" key="1">
    <citation type="journal article" date="2014" name="Int. J. Syst. Evol. Microbiol.">
        <title>Complete genome sequence of Corynebacterium casei LMG S-19264T (=DSM 44701T), isolated from a smear-ripened cheese.</title>
        <authorList>
            <consortium name="US DOE Joint Genome Institute (JGI-PGF)"/>
            <person name="Walter F."/>
            <person name="Albersmeier A."/>
            <person name="Kalinowski J."/>
            <person name="Ruckert C."/>
        </authorList>
    </citation>
    <scope>NUCLEOTIDE SEQUENCE</scope>
    <source>
        <strain evidence="6">CGMCC 1.15493</strain>
    </source>
</reference>
<accession>A0A916XYR5</accession>
<proteinExistence type="predicted"/>
<name>A0A916XYR5_9HYPH</name>
<reference evidence="6" key="2">
    <citation type="submission" date="2020-09" db="EMBL/GenBank/DDBJ databases">
        <authorList>
            <person name="Sun Q."/>
            <person name="Zhou Y."/>
        </authorList>
    </citation>
    <scope>NUCLEOTIDE SEQUENCE</scope>
    <source>
        <strain evidence="6">CGMCC 1.15493</strain>
    </source>
</reference>
<dbReference type="Gene3D" id="3.40.50.2300">
    <property type="match status" value="1"/>
</dbReference>
<dbReference type="InterPro" id="IPR001789">
    <property type="entry name" value="Sig_transdc_resp-reg_receiver"/>
</dbReference>
<dbReference type="SUPFAM" id="SSF52172">
    <property type="entry name" value="CheY-like"/>
    <property type="match status" value="1"/>
</dbReference>
<evidence type="ECO:0000256" key="1">
    <source>
        <dbReference type="ARBA" id="ARBA00022553"/>
    </source>
</evidence>
<keyword evidence="2" id="KW-0805">Transcription regulation</keyword>
<dbReference type="PANTHER" id="PTHR44591">
    <property type="entry name" value="STRESS RESPONSE REGULATOR PROTEIN 1"/>
    <property type="match status" value="1"/>
</dbReference>
<dbReference type="EMBL" id="BMJJ01000005">
    <property type="protein sequence ID" value="GGD21458.1"/>
    <property type="molecule type" value="Genomic_DNA"/>
</dbReference>
<evidence type="ECO:0000256" key="2">
    <source>
        <dbReference type="ARBA" id="ARBA00023015"/>
    </source>
</evidence>
<dbReference type="AlphaFoldDB" id="A0A916XYR5"/>
<comment type="caution">
    <text evidence="6">The sequence shown here is derived from an EMBL/GenBank/DDBJ whole genome shotgun (WGS) entry which is preliminary data.</text>
</comment>
<evidence type="ECO:0000313" key="6">
    <source>
        <dbReference type="EMBL" id="GGD21458.1"/>
    </source>
</evidence>
<evidence type="ECO:0000259" key="5">
    <source>
        <dbReference type="PROSITE" id="PS50110"/>
    </source>
</evidence>
<dbReference type="Pfam" id="PF00072">
    <property type="entry name" value="Response_reg"/>
    <property type="match status" value="1"/>
</dbReference>
<evidence type="ECO:0000256" key="4">
    <source>
        <dbReference type="PROSITE-ProRule" id="PRU00169"/>
    </source>
</evidence>
<keyword evidence="1 4" id="KW-0597">Phosphoprotein</keyword>
<evidence type="ECO:0000256" key="3">
    <source>
        <dbReference type="ARBA" id="ARBA00023163"/>
    </source>
</evidence>
<organism evidence="6 7">
    <name type="scientific">Aureimonas glaciei</name>
    <dbReference type="NCBI Taxonomy" id="1776957"/>
    <lineage>
        <taxon>Bacteria</taxon>
        <taxon>Pseudomonadati</taxon>
        <taxon>Pseudomonadota</taxon>
        <taxon>Alphaproteobacteria</taxon>
        <taxon>Hyphomicrobiales</taxon>
        <taxon>Aurantimonadaceae</taxon>
        <taxon>Aureimonas</taxon>
    </lineage>
</organism>